<protein>
    <submittedName>
        <fullName evidence="6">Cathepsin l1</fullName>
    </submittedName>
</protein>
<dbReference type="InterPro" id="IPR025661">
    <property type="entry name" value="Pept_asp_AS"/>
</dbReference>
<keyword evidence="7" id="KW-1185">Reference proteome</keyword>
<dbReference type="SUPFAM" id="SSF54001">
    <property type="entry name" value="Cysteine proteinases"/>
    <property type="match status" value="1"/>
</dbReference>
<dbReference type="PROSITE" id="PS00640">
    <property type="entry name" value="THIOL_PROTEASE_ASN"/>
    <property type="match status" value="1"/>
</dbReference>
<dbReference type="InterPro" id="IPR013201">
    <property type="entry name" value="Prot_inhib_I29"/>
</dbReference>
<dbReference type="InterPro" id="IPR039417">
    <property type="entry name" value="Peptidase_C1A_papain-like"/>
</dbReference>
<evidence type="ECO:0000313" key="6">
    <source>
        <dbReference type="EMBL" id="KAJ5071697.1"/>
    </source>
</evidence>
<dbReference type="GO" id="GO:0008234">
    <property type="term" value="F:cysteine-type peptidase activity"/>
    <property type="evidence" value="ECO:0007669"/>
    <property type="project" value="InterPro"/>
</dbReference>
<evidence type="ECO:0000259" key="5">
    <source>
        <dbReference type="SMART" id="SM00848"/>
    </source>
</evidence>
<dbReference type="OrthoDB" id="10253408at2759"/>
<dbReference type="InterPro" id="IPR038765">
    <property type="entry name" value="Papain-like_cys_pep_sf"/>
</dbReference>
<dbReference type="SMART" id="SM00645">
    <property type="entry name" value="Pept_C1"/>
    <property type="match status" value="1"/>
</dbReference>
<evidence type="ECO:0000313" key="7">
    <source>
        <dbReference type="Proteomes" id="UP001149090"/>
    </source>
</evidence>
<dbReference type="GO" id="GO:0006508">
    <property type="term" value="P:proteolysis"/>
    <property type="evidence" value="ECO:0007669"/>
    <property type="project" value="InterPro"/>
</dbReference>
<dbReference type="InterPro" id="IPR013128">
    <property type="entry name" value="Peptidase_C1A"/>
</dbReference>
<evidence type="ECO:0000256" key="1">
    <source>
        <dbReference type="ARBA" id="ARBA00008455"/>
    </source>
</evidence>
<dbReference type="EMBL" id="JAPDFW010000086">
    <property type="protein sequence ID" value="KAJ5071697.1"/>
    <property type="molecule type" value="Genomic_DNA"/>
</dbReference>
<feature type="domain" description="Peptidase C1A papain C-terminal" evidence="4">
    <location>
        <begin position="109"/>
        <end position="322"/>
    </location>
</feature>
<accession>A0A9Q0R935</accession>
<name>A0A9Q0R935_ANAIG</name>
<dbReference type="InterPro" id="IPR000668">
    <property type="entry name" value="Peptidase_C1A_C"/>
</dbReference>
<dbReference type="SMART" id="SM00848">
    <property type="entry name" value="Inhibitor_I29"/>
    <property type="match status" value="1"/>
</dbReference>
<evidence type="ECO:0000256" key="3">
    <source>
        <dbReference type="SAM" id="SignalP"/>
    </source>
</evidence>
<feature type="domain" description="Cathepsin propeptide inhibitor" evidence="5">
    <location>
        <begin position="26"/>
        <end position="81"/>
    </location>
</feature>
<evidence type="ECO:0000256" key="2">
    <source>
        <dbReference type="ARBA" id="ARBA00023157"/>
    </source>
</evidence>
<feature type="signal peptide" evidence="3">
    <location>
        <begin position="1"/>
        <end position="18"/>
    </location>
</feature>
<feature type="chain" id="PRO_5040214002" evidence="3">
    <location>
        <begin position="19"/>
        <end position="331"/>
    </location>
</feature>
<keyword evidence="2" id="KW-1015">Disulfide bond</keyword>
<evidence type="ECO:0000259" key="4">
    <source>
        <dbReference type="SMART" id="SM00645"/>
    </source>
</evidence>
<dbReference type="Pfam" id="PF00112">
    <property type="entry name" value="Peptidase_C1"/>
    <property type="match status" value="1"/>
</dbReference>
<dbReference type="PROSITE" id="PS00139">
    <property type="entry name" value="THIOL_PROTEASE_CYS"/>
    <property type="match status" value="1"/>
</dbReference>
<dbReference type="PANTHER" id="PTHR12411">
    <property type="entry name" value="CYSTEINE PROTEASE FAMILY C1-RELATED"/>
    <property type="match status" value="1"/>
</dbReference>
<comment type="similarity">
    <text evidence="1">Belongs to the peptidase C1 family.</text>
</comment>
<reference evidence="6" key="1">
    <citation type="submission" date="2022-10" db="EMBL/GenBank/DDBJ databases">
        <title>Novel sulphate-reducing endosymbionts in the free-living metamonad Anaeramoeba.</title>
        <authorList>
            <person name="Jerlstrom-Hultqvist J."/>
            <person name="Cepicka I."/>
            <person name="Gallot-Lavallee L."/>
            <person name="Salas-Leiva D."/>
            <person name="Curtis B.A."/>
            <person name="Zahonova K."/>
            <person name="Pipaliya S."/>
            <person name="Dacks J."/>
            <person name="Roger A.J."/>
        </authorList>
    </citation>
    <scope>NUCLEOTIDE SEQUENCE</scope>
    <source>
        <strain evidence="6">BMAN</strain>
    </source>
</reference>
<organism evidence="6 7">
    <name type="scientific">Anaeramoeba ignava</name>
    <name type="common">Anaerobic marine amoeba</name>
    <dbReference type="NCBI Taxonomy" id="1746090"/>
    <lineage>
        <taxon>Eukaryota</taxon>
        <taxon>Metamonada</taxon>
        <taxon>Anaeramoebidae</taxon>
        <taxon>Anaeramoeba</taxon>
    </lineage>
</organism>
<comment type="caution">
    <text evidence="6">The sequence shown here is derived from an EMBL/GenBank/DDBJ whole genome shotgun (WGS) entry which is preliminary data.</text>
</comment>
<keyword evidence="3" id="KW-0732">Signal</keyword>
<dbReference type="FunFam" id="3.90.70.10:FF:000039">
    <property type="entry name" value="Cysteine proteinase 2, putative"/>
    <property type="match status" value="1"/>
</dbReference>
<dbReference type="AlphaFoldDB" id="A0A9Q0R935"/>
<dbReference type="Pfam" id="PF08246">
    <property type="entry name" value="Inhibitor_I29"/>
    <property type="match status" value="1"/>
</dbReference>
<dbReference type="Proteomes" id="UP001149090">
    <property type="component" value="Unassembled WGS sequence"/>
</dbReference>
<dbReference type="PRINTS" id="PR00705">
    <property type="entry name" value="PAPAIN"/>
</dbReference>
<dbReference type="OMA" id="HGCHFFN"/>
<dbReference type="InterPro" id="IPR000169">
    <property type="entry name" value="Pept_cys_AS"/>
</dbReference>
<dbReference type="Gene3D" id="3.90.70.10">
    <property type="entry name" value="Cysteine proteinases"/>
    <property type="match status" value="1"/>
</dbReference>
<sequence length="331" mass="36954">MKIAIILSLLFIFATIYAETDYKELFQQYKQKYNKKYDLEEESFRFRIFQERVKKIAKHNSENKSYRLGINEFSDQSYEELSRYLINEKTVTEKPTQQKGEKKENSIKSPDLFDWRTKGVVTPVKDQGSCGSCWSFGTTGCLEGCAAIDAGELISLSEQQLVDCDSTCSGCGGGLASNAFAWIKGNGGICSEKDYPYVAVDQTCKTTCKPVATLTSDTQSTYGDENALKDNCYNYGPISVSIYVMGDFYDYSSGVYYNAKCPNTTHNHAVLVVGYGHDSNSDMDYWIVKNSWGASWGLAGYILMARNKNGMCAIASNAYYLEGCSIINPSQ</sequence>
<dbReference type="CDD" id="cd02248">
    <property type="entry name" value="Peptidase_C1A"/>
    <property type="match status" value="1"/>
</dbReference>
<gene>
    <name evidence="6" type="ORF">M0811_10106</name>
</gene>
<proteinExistence type="inferred from homology"/>